<accession>L1JWG4</accession>
<proteinExistence type="predicted"/>
<dbReference type="SMART" id="SM00054">
    <property type="entry name" value="EFh"/>
    <property type="match status" value="2"/>
</dbReference>
<dbReference type="OrthoDB" id="444540at2759"/>
<dbReference type="EMBL" id="JH992971">
    <property type="protein sequence ID" value="EKX52911.1"/>
    <property type="molecule type" value="Genomic_DNA"/>
</dbReference>
<evidence type="ECO:0000256" key="2">
    <source>
        <dbReference type="SAM" id="MobiDB-lite"/>
    </source>
</evidence>
<dbReference type="HOGENOM" id="CLU_1067315_0_0_1"/>
<dbReference type="Pfam" id="PF13499">
    <property type="entry name" value="EF-hand_7"/>
    <property type="match status" value="1"/>
</dbReference>
<protein>
    <recommendedName>
        <fullName evidence="3">EF-hand domain-containing protein</fullName>
    </recommendedName>
</protein>
<evidence type="ECO:0000313" key="5">
    <source>
        <dbReference type="EnsemblProtists" id="EKX52911"/>
    </source>
</evidence>
<dbReference type="RefSeq" id="XP_005839891.1">
    <property type="nucleotide sequence ID" value="XM_005839834.1"/>
</dbReference>
<evidence type="ECO:0000256" key="1">
    <source>
        <dbReference type="ARBA" id="ARBA00022837"/>
    </source>
</evidence>
<dbReference type="Gene3D" id="1.10.238.10">
    <property type="entry name" value="EF-hand"/>
    <property type="match status" value="1"/>
</dbReference>
<feature type="domain" description="EF-hand" evidence="3">
    <location>
        <begin position="157"/>
        <end position="192"/>
    </location>
</feature>
<dbReference type="GO" id="GO:0005509">
    <property type="term" value="F:calcium ion binding"/>
    <property type="evidence" value="ECO:0007669"/>
    <property type="project" value="InterPro"/>
</dbReference>
<dbReference type="PaxDb" id="55529-EKX52911"/>
<evidence type="ECO:0000313" key="6">
    <source>
        <dbReference type="Proteomes" id="UP000011087"/>
    </source>
</evidence>
<dbReference type="SUPFAM" id="SSF47473">
    <property type="entry name" value="EF-hand"/>
    <property type="match status" value="1"/>
</dbReference>
<keyword evidence="1" id="KW-0106">Calcium</keyword>
<feature type="region of interest" description="Disordered" evidence="2">
    <location>
        <begin position="1"/>
        <end position="25"/>
    </location>
</feature>
<dbReference type="AlphaFoldDB" id="L1JWG4"/>
<dbReference type="InterPro" id="IPR018247">
    <property type="entry name" value="EF_Hand_1_Ca_BS"/>
</dbReference>
<dbReference type="PROSITE" id="PS00018">
    <property type="entry name" value="EF_HAND_1"/>
    <property type="match status" value="2"/>
</dbReference>
<dbReference type="CDD" id="cd00051">
    <property type="entry name" value="EFh"/>
    <property type="match status" value="1"/>
</dbReference>
<reference evidence="4 6" key="1">
    <citation type="journal article" date="2012" name="Nature">
        <title>Algal genomes reveal evolutionary mosaicism and the fate of nucleomorphs.</title>
        <authorList>
            <consortium name="DOE Joint Genome Institute"/>
            <person name="Curtis B.A."/>
            <person name="Tanifuji G."/>
            <person name="Burki F."/>
            <person name="Gruber A."/>
            <person name="Irimia M."/>
            <person name="Maruyama S."/>
            <person name="Arias M.C."/>
            <person name="Ball S.G."/>
            <person name="Gile G.H."/>
            <person name="Hirakawa Y."/>
            <person name="Hopkins J.F."/>
            <person name="Kuo A."/>
            <person name="Rensing S.A."/>
            <person name="Schmutz J."/>
            <person name="Symeonidi A."/>
            <person name="Elias M."/>
            <person name="Eveleigh R.J."/>
            <person name="Herman E.K."/>
            <person name="Klute M.J."/>
            <person name="Nakayama T."/>
            <person name="Obornik M."/>
            <person name="Reyes-Prieto A."/>
            <person name="Armbrust E.V."/>
            <person name="Aves S.J."/>
            <person name="Beiko R.G."/>
            <person name="Coutinho P."/>
            <person name="Dacks J.B."/>
            <person name="Durnford D.G."/>
            <person name="Fast N.M."/>
            <person name="Green B.R."/>
            <person name="Grisdale C.J."/>
            <person name="Hempel F."/>
            <person name="Henrissat B."/>
            <person name="Hoppner M.P."/>
            <person name="Ishida K."/>
            <person name="Kim E."/>
            <person name="Koreny L."/>
            <person name="Kroth P.G."/>
            <person name="Liu Y."/>
            <person name="Malik S.B."/>
            <person name="Maier U.G."/>
            <person name="McRose D."/>
            <person name="Mock T."/>
            <person name="Neilson J.A."/>
            <person name="Onodera N.T."/>
            <person name="Poole A.M."/>
            <person name="Pritham E.J."/>
            <person name="Richards T.A."/>
            <person name="Rocap G."/>
            <person name="Roy S.W."/>
            <person name="Sarai C."/>
            <person name="Schaack S."/>
            <person name="Shirato S."/>
            <person name="Slamovits C.H."/>
            <person name="Spencer D.F."/>
            <person name="Suzuki S."/>
            <person name="Worden A.Z."/>
            <person name="Zauner S."/>
            <person name="Barry K."/>
            <person name="Bell C."/>
            <person name="Bharti A.K."/>
            <person name="Crow J.A."/>
            <person name="Grimwood J."/>
            <person name="Kramer R."/>
            <person name="Lindquist E."/>
            <person name="Lucas S."/>
            <person name="Salamov A."/>
            <person name="McFadden G.I."/>
            <person name="Lane C.E."/>
            <person name="Keeling P.J."/>
            <person name="Gray M.W."/>
            <person name="Grigoriev I.V."/>
            <person name="Archibald J.M."/>
        </authorList>
    </citation>
    <scope>NUCLEOTIDE SEQUENCE</scope>
    <source>
        <strain evidence="4 6">CCMP2712</strain>
    </source>
</reference>
<reference evidence="6" key="2">
    <citation type="submission" date="2012-11" db="EMBL/GenBank/DDBJ databases">
        <authorList>
            <person name="Kuo A."/>
            <person name="Curtis B.A."/>
            <person name="Tanifuji G."/>
            <person name="Burki F."/>
            <person name="Gruber A."/>
            <person name="Irimia M."/>
            <person name="Maruyama S."/>
            <person name="Arias M.C."/>
            <person name="Ball S.G."/>
            <person name="Gile G.H."/>
            <person name="Hirakawa Y."/>
            <person name="Hopkins J.F."/>
            <person name="Rensing S.A."/>
            <person name="Schmutz J."/>
            <person name="Symeonidi A."/>
            <person name="Elias M."/>
            <person name="Eveleigh R.J."/>
            <person name="Herman E.K."/>
            <person name="Klute M.J."/>
            <person name="Nakayama T."/>
            <person name="Obornik M."/>
            <person name="Reyes-Prieto A."/>
            <person name="Armbrust E.V."/>
            <person name="Aves S.J."/>
            <person name="Beiko R.G."/>
            <person name="Coutinho P."/>
            <person name="Dacks J.B."/>
            <person name="Durnford D.G."/>
            <person name="Fast N.M."/>
            <person name="Green B.R."/>
            <person name="Grisdale C."/>
            <person name="Hempe F."/>
            <person name="Henrissat B."/>
            <person name="Hoppner M.P."/>
            <person name="Ishida K.-I."/>
            <person name="Kim E."/>
            <person name="Koreny L."/>
            <person name="Kroth P.G."/>
            <person name="Liu Y."/>
            <person name="Malik S.-B."/>
            <person name="Maier U.G."/>
            <person name="McRose D."/>
            <person name="Mock T."/>
            <person name="Neilson J.A."/>
            <person name="Onodera N.T."/>
            <person name="Poole A.M."/>
            <person name="Pritham E.J."/>
            <person name="Richards T.A."/>
            <person name="Rocap G."/>
            <person name="Roy S.W."/>
            <person name="Sarai C."/>
            <person name="Schaack S."/>
            <person name="Shirato S."/>
            <person name="Slamovits C.H."/>
            <person name="Spencer D.F."/>
            <person name="Suzuki S."/>
            <person name="Worden A.Z."/>
            <person name="Zauner S."/>
            <person name="Barry K."/>
            <person name="Bell C."/>
            <person name="Bharti A.K."/>
            <person name="Crow J.A."/>
            <person name="Grimwood J."/>
            <person name="Kramer R."/>
            <person name="Lindquist E."/>
            <person name="Lucas S."/>
            <person name="Salamov A."/>
            <person name="McFadden G.I."/>
            <person name="Lane C.E."/>
            <person name="Keeling P.J."/>
            <person name="Gray M.W."/>
            <person name="Grigoriev I.V."/>
            <person name="Archibald J.M."/>
        </authorList>
    </citation>
    <scope>NUCLEOTIDE SEQUENCE</scope>
    <source>
        <strain evidence="6">CCMP2712</strain>
    </source>
</reference>
<keyword evidence="6" id="KW-1185">Reference proteome</keyword>
<feature type="domain" description="EF-hand" evidence="3">
    <location>
        <begin position="193"/>
        <end position="228"/>
    </location>
</feature>
<dbReference type="KEGG" id="gtt:GUITHDRAFT_161105"/>
<evidence type="ECO:0000259" key="3">
    <source>
        <dbReference type="PROSITE" id="PS50222"/>
    </source>
</evidence>
<sequence length="261" mass="29636">MGCGSSSLGTVDVENPQVSEEDGDFKKKRVLEWLESANASNDEQHDTPSALKPMVPLDRNVSVLTQDEEKKFKIQSRLQRIPIDASELQGNDTNGQGEADEMVDEEECMSGLDNTINTEASLGESEKGSRTGEKKHRRRSSSSEINSARKILYMKVDSRPSLQHAFFEFDKNNDKLISFHEFQERCNAYGINLDRHDLKQIFRSLDTNEDGFIQRDEFMKGFSTTKVRTILGLPAKQDADDIMHYSKEGIKAKRIGWNHTE</sequence>
<dbReference type="InterPro" id="IPR011992">
    <property type="entry name" value="EF-hand-dom_pair"/>
</dbReference>
<dbReference type="PROSITE" id="PS50222">
    <property type="entry name" value="EF_HAND_2"/>
    <property type="match status" value="2"/>
</dbReference>
<organism evidence="4">
    <name type="scientific">Guillardia theta (strain CCMP2712)</name>
    <name type="common">Cryptophyte</name>
    <dbReference type="NCBI Taxonomy" id="905079"/>
    <lineage>
        <taxon>Eukaryota</taxon>
        <taxon>Cryptophyceae</taxon>
        <taxon>Pyrenomonadales</taxon>
        <taxon>Geminigeraceae</taxon>
        <taxon>Guillardia</taxon>
    </lineage>
</organism>
<dbReference type="InterPro" id="IPR002048">
    <property type="entry name" value="EF_hand_dom"/>
</dbReference>
<feature type="region of interest" description="Disordered" evidence="2">
    <location>
        <begin position="116"/>
        <end position="144"/>
    </location>
</feature>
<gene>
    <name evidence="4" type="ORF">GUITHDRAFT_161105</name>
</gene>
<name>L1JWG4_GUITC</name>
<evidence type="ECO:0000313" key="4">
    <source>
        <dbReference type="EMBL" id="EKX52911.1"/>
    </source>
</evidence>
<reference evidence="5" key="3">
    <citation type="submission" date="2016-03" db="UniProtKB">
        <authorList>
            <consortium name="EnsemblProtists"/>
        </authorList>
    </citation>
    <scope>IDENTIFICATION</scope>
</reference>
<dbReference type="EnsemblProtists" id="EKX52911">
    <property type="protein sequence ID" value="EKX52911"/>
    <property type="gene ID" value="GUITHDRAFT_161105"/>
</dbReference>
<dbReference type="Proteomes" id="UP000011087">
    <property type="component" value="Unassembled WGS sequence"/>
</dbReference>
<dbReference type="GeneID" id="17309556"/>